<name>A0A077WEC3_9FUNG</name>
<evidence type="ECO:0000313" key="5">
    <source>
        <dbReference type="EMBL" id="CDS05795.1"/>
    </source>
</evidence>
<dbReference type="Gene3D" id="1.25.40.20">
    <property type="entry name" value="Ankyrin repeat-containing domain"/>
    <property type="match status" value="1"/>
</dbReference>
<dbReference type="InterPro" id="IPR002110">
    <property type="entry name" value="Ankyrin_rpt"/>
</dbReference>
<feature type="repeat" description="ANK" evidence="3">
    <location>
        <begin position="82"/>
        <end position="114"/>
    </location>
</feature>
<gene>
    <name evidence="5" type="ORF">LRAMOSA08323</name>
</gene>
<dbReference type="PRINTS" id="PR01415">
    <property type="entry name" value="ANKYRIN"/>
</dbReference>
<evidence type="ECO:0000256" key="1">
    <source>
        <dbReference type="ARBA" id="ARBA00022737"/>
    </source>
</evidence>
<dbReference type="EMBL" id="LK023317">
    <property type="protein sequence ID" value="CDS05795.1"/>
    <property type="molecule type" value="Genomic_DNA"/>
</dbReference>
<dbReference type="SMART" id="SM00248">
    <property type="entry name" value="ANK"/>
    <property type="match status" value="3"/>
</dbReference>
<dbReference type="SUPFAM" id="SSF48403">
    <property type="entry name" value="Ankyrin repeat"/>
    <property type="match status" value="1"/>
</dbReference>
<feature type="repeat" description="ANK" evidence="3">
    <location>
        <begin position="40"/>
        <end position="66"/>
    </location>
</feature>
<keyword evidence="1" id="KW-0677">Repeat</keyword>
<dbReference type="OrthoDB" id="10057496at2759"/>
<feature type="region of interest" description="Disordered" evidence="4">
    <location>
        <begin position="142"/>
        <end position="162"/>
    </location>
</feature>
<keyword evidence="2 3" id="KW-0040">ANK repeat</keyword>
<dbReference type="PROSITE" id="PS50297">
    <property type="entry name" value="ANK_REP_REGION"/>
    <property type="match status" value="2"/>
</dbReference>
<reference evidence="5" key="1">
    <citation type="journal article" date="2014" name="Genome Announc.">
        <title>De novo whole-genome sequence and genome annotation of Lichtheimia ramosa.</title>
        <authorList>
            <person name="Linde J."/>
            <person name="Schwartze V."/>
            <person name="Binder U."/>
            <person name="Lass-Florl C."/>
            <person name="Voigt K."/>
            <person name="Horn F."/>
        </authorList>
    </citation>
    <scope>NUCLEOTIDE SEQUENCE</scope>
    <source>
        <strain evidence="5">JMRC FSU:6197</strain>
    </source>
</reference>
<evidence type="ECO:0000256" key="2">
    <source>
        <dbReference type="ARBA" id="ARBA00023043"/>
    </source>
</evidence>
<feature type="compositionally biased region" description="Acidic residues" evidence="4">
    <location>
        <begin position="142"/>
        <end position="154"/>
    </location>
</feature>
<dbReference type="PANTHER" id="PTHR24126">
    <property type="entry name" value="ANKYRIN REPEAT, PH AND SEC7 DOMAIN CONTAINING PROTEIN SECG-RELATED"/>
    <property type="match status" value="1"/>
</dbReference>
<dbReference type="PROSITE" id="PS50088">
    <property type="entry name" value="ANK_REPEAT"/>
    <property type="match status" value="2"/>
</dbReference>
<accession>A0A077WEC3</accession>
<organism evidence="5">
    <name type="scientific">Lichtheimia ramosa</name>
    <dbReference type="NCBI Taxonomy" id="688394"/>
    <lineage>
        <taxon>Eukaryota</taxon>
        <taxon>Fungi</taxon>
        <taxon>Fungi incertae sedis</taxon>
        <taxon>Mucoromycota</taxon>
        <taxon>Mucoromycotina</taxon>
        <taxon>Mucoromycetes</taxon>
        <taxon>Mucorales</taxon>
        <taxon>Lichtheimiaceae</taxon>
        <taxon>Lichtheimia</taxon>
    </lineage>
</organism>
<sequence length="162" mass="18001">MATINNELLDDVIFAARSGDLDDLKTANPSADYFVTKNDMGNTALHMASANGHQDVVAWMVEKLAENKGDRVKDAVNIQNEQGNTPLHWGALNGHLAVVEILVKNGADCKIKNKMGKTPIYEAQQRSHEKVAEFFLATMIDEEPDEPVDEDEQFVENGYQKQ</sequence>
<dbReference type="AlphaFoldDB" id="A0A077WEC3"/>
<evidence type="ECO:0000256" key="4">
    <source>
        <dbReference type="SAM" id="MobiDB-lite"/>
    </source>
</evidence>
<dbReference type="InterPro" id="IPR036770">
    <property type="entry name" value="Ankyrin_rpt-contain_sf"/>
</dbReference>
<evidence type="ECO:0000256" key="3">
    <source>
        <dbReference type="PROSITE-ProRule" id="PRU00023"/>
    </source>
</evidence>
<dbReference type="PANTHER" id="PTHR24126:SF14">
    <property type="entry name" value="ANK_REP_REGION DOMAIN-CONTAINING PROTEIN"/>
    <property type="match status" value="1"/>
</dbReference>
<proteinExistence type="predicted"/>
<protein>
    <submittedName>
        <fullName evidence="5">Uncharacterized protein</fullName>
    </submittedName>
</protein>
<dbReference type="Pfam" id="PF12796">
    <property type="entry name" value="Ank_2"/>
    <property type="match status" value="1"/>
</dbReference>